<name>A0A9Q0WLZ0_9ROSI</name>
<evidence type="ECO:0000313" key="3">
    <source>
        <dbReference type="Proteomes" id="UP001151752"/>
    </source>
</evidence>
<evidence type="ECO:0000313" key="2">
    <source>
        <dbReference type="EMBL" id="KAJ6769329.1"/>
    </source>
</evidence>
<dbReference type="Proteomes" id="UP001151752">
    <property type="component" value="Chromosome 8"/>
</dbReference>
<comment type="caution">
    <text evidence="2">The sequence shown here is derived from an EMBL/GenBank/DDBJ whole genome shotgun (WGS) entry which is preliminary data.</text>
</comment>
<keyword evidence="3" id="KW-1185">Reference proteome</keyword>
<dbReference type="AlphaFoldDB" id="A0A9Q0WLZ0"/>
<reference evidence="2" key="1">
    <citation type="submission" date="2022-11" db="EMBL/GenBank/DDBJ databases">
        <authorList>
            <person name="Hyden B.L."/>
            <person name="Feng K."/>
            <person name="Yates T."/>
            <person name="Jawdy S."/>
            <person name="Smart L.B."/>
            <person name="Muchero W."/>
        </authorList>
    </citation>
    <scope>NUCLEOTIDE SEQUENCE</scope>
    <source>
        <tissue evidence="2">Shoot tip</tissue>
    </source>
</reference>
<evidence type="ECO:0000256" key="1">
    <source>
        <dbReference type="SAM" id="MobiDB-lite"/>
    </source>
</evidence>
<dbReference type="EMBL" id="JAPFFM010000003">
    <property type="protein sequence ID" value="KAJ6769329.1"/>
    <property type="molecule type" value="Genomic_DNA"/>
</dbReference>
<organism evidence="2 3">
    <name type="scientific">Salix koriyanagi</name>
    <dbReference type="NCBI Taxonomy" id="2511006"/>
    <lineage>
        <taxon>Eukaryota</taxon>
        <taxon>Viridiplantae</taxon>
        <taxon>Streptophyta</taxon>
        <taxon>Embryophyta</taxon>
        <taxon>Tracheophyta</taxon>
        <taxon>Spermatophyta</taxon>
        <taxon>Magnoliopsida</taxon>
        <taxon>eudicotyledons</taxon>
        <taxon>Gunneridae</taxon>
        <taxon>Pentapetalae</taxon>
        <taxon>rosids</taxon>
        <taxon>fabids</taxon>
        <taxon>Malpighiales</taxon>
        <taxon>Salicaceae</taxon>
        <taxon>Saliceae</taxon>
        <taxon>Salix</taxon>
    </lineage>
</organism>
<protein>
    <submittedName>
        <fullName evidence="2">Uncharacterized protein</fullName>
    </submittedName>
</protein>
<reference evidence="2" key="2">
    <citation type="journal article" date="2023" name="Int. J. Mol. Sci.">
        <title>De Novo Assembly and Annotation of 11 Diverse Shrub Willow (Salix) Genomes Reveals Novel Gene Organization in Sex-Linked Regions.</title>
        <authorList>
            <person name="Hyden B."/>
            <person name="Feng K."/>
            <person name="Yates T.B."/>
            <person name="Jawdy S."/>
            <person name="Cereghino C."/>
            <person name="Smart L.B."/>
            <person name="Muchero W."/>
        </authorList>
    </citation>
    <scope>NUCLEOTIDE SEQUENCE</scope>
    <source>
        <tissue evidence="2">Shoot tip</tissue>
    </source>
</reference>
<feature type="region of interest" description="Disordered" evidence="1">
    <location>
        <begin position="58"/>
        <end position="86"/>
    </location>
</feature>
<gene>
    <name evidence="2" type="ORF">OIU74_022898</name>
</gene>
<accession>A0A9Q0WLZ0</accession>
<sequence length="120" mass="14388">MIHELKKRLKKKHGEWTPLTQSRYNYTSLRVMSLFSFFSRRQTQENSYLLLFIGWHSSSSSRRKTSPRQRNLRKENGGCIPETEESGCVSKNKRGFLQLYSLRWPYHSHLFYSHAFPFLL</sequence>
<feature type="compositionally biased region" description="Basic residues" evidence="1">
    <location>
        <begin position="61"/>
        <end position="71"/>
    </location>
</feature>
<proteinExistence type="predicted"/>